<comment type="caution">
    <text evidence="1">The sequence shown here is derived from an EMBL/GenBank/DDBJ whole genome shotgun (WGS) entry which is preliminary data.</text>
</comment>
<dbReference type="EMBL" id="JBHUOR010000018">
    <property type="protein sequence ID" value="MFD2867476.1"/>
    <property type="molecule type" value="Genomic_DNA"/>
</dbReference>
<evidence type="ECO:0000313" key="1">
    <source>
        <dbReference type="EMBL" id="MFD2867476.1"/>
    </source>
</evidence>
<proteinExistence type="predicted"/>
<dbReference type="Proteomes" id="UP001597568">
    <property type="component" value="Unassembled WGS sequence"/>
</dbReference>
<gene>
    <name evidence="1" type="ORF">ACFSY7_03030</name>
</gene>
<evidence type="ECO:0000313" key="2">
    <source>
        <dbReference type="Proteomes" id="UP001597568"/>
    </source>
</evidence>
<organism evidence="1 2">
    <name type="scientific">Kurthia populi</name>
    <dbReference type="NCBI Taxonomy" id="1562132"/>
    <lineage>
        <taxon>Bacteria</taxon>
        <taxon>Bacillati</taxon>
        <taxon>Bacillota</taxon>
        <taxon>Bacilli</taxon>
        <taxon>Bacillales</taxon>
        <taxon>Caryophanaceae</taxon>
        <taxon>Kurthia</taxon>
    </lineage>
</organism>
<keyword evidence="2" id="KW-1185">Reference proteome</keyword>
<accession>A0ABW5XWW2</accession>
<name>A0ABW5XWW2_9BACL</name>
<sequence length="94" mass="10763">MTKTTLHTEKLANGEEITFKFQSAGLRETFKLINRTKDGIDKRIDELLEHVIFTEEGSKVDYEFFEALPNSFQVINSVTGAAMRFLTDTDDVEE</sequence>
<reference evidence="2" key="1">
    <citation type="journal article" date="2019" name="Int. J. Syst. Evol. Microbiol.">
        <title>The Global Catalogue of Microorganisms (GCM) 10K type strain sequencing project: providing services to taxonomists for standard genome sequencing and annotation.</title>
        <authorList>
            <consortium name="The Broad Institute Genomics Platform"/>
            <consortium name="The Broad Institute Genome Sequencing Center for Infectious Disease"/>
            <person name="Wu L."/>
            <person name="Ma J."/>
        </authorList>
    </citation>
    <scope>NUCLEOTIDE SEQUENCE [LARGE SCALE GENOMIC DNA]</scope>
    <source>
        <strain evidence="2">KCTC 33522</strain>
    </source>
</reference>
<protein>
    <submittedName>
        <fullName evidence="1">Uncharacterized protein</fullName>
    </submittedName>
</protein>